<dbReference type="Proteomes" id="UP001303902">
    <property type="component" value="Chromosome"/>
</dbReference>
<accession>A0ABZ0L1J9</accession>
<gene>
    <name evidence="1" type="ORF">QWT69_08405</name>
</gene>
<dbReference type="RefSeq" id="WP_317964702.1">
    <property type="nucleotide sequence ID" value="NZ_CP129118.1"/>
</dbReference>
<evidence type="ECO:0008006" key="3">
    <source>
        <dbReference type="Google" id="ProtNLM"/>
    </source>
</evidence>
<protein>
    <recommendedName>
        <fullName evidence="3">ABC transporter periplasmic binding protein yphF</fullName>
    </recommendedName>
</protein>
<keyword evidence="2" id="KW-1185">Reference proteome</keyword>
<sequence>MNTHHKKITLLLTIMLTILLSGCMYPGDEKAVRENPYADQVETVQKAVNSYQESNDGLLPIKTKDLETDRYIKYPIEFSKIVPAYTEKIPSNAYESGGIFQYILIDVDENPTVKLVDLRTAERIRELHLRRQINGNLPFKESVGENVYEIDYKKMGFEAPLMIDSPYSNAQLPIIVSGDGNFYVDYSIDLNRILSEQKPEVKPGDDIRFLLEEESLVVPAYSLPYTVNEQNEPVFMANIPGK</sequence>
<dbReference type="PROSITE" id="PS51257">
    <property type="entry name" value="PROKAR_LIPOPROTEIN"/>
    <property type="match status" value="1"/>
</dbReference>
<evidence type="ECO:0000313" key="1">
    <source>
        <dbReference type="EMBL" id="WOV85983.1"/>
    </source>
</evidence>
<name>A0ABZ0L1J9_9BACL</name>
<evidence type="ECO:0000313" key="2">
    <source>
        <dbReference type="Proteomes" id="UP001303902"/>
    </source>
</evidence>
<reference evidence="1 2" key="1">
    <citation type="submission" date="2023-06" db="EMBL/GenBank/DDBJ databases">
        <title>Sporosarcina sp. nov., isolated from Korean tranditional fermented seafood 'Jeotgal'.</title>
        <authorList>
            <person name="Yang A.I."/>
            <person name="Shin N.-R."/>
        </authorList>
    </citation>
    <scope>NUCLEOTIDE SEQUENCE [LARGE SCALE GENOMIC DNA]</scope>
    <source>
        <strain evidence="1 2">T2O-4</strain>
    </source>
</reference>
<organism evidence="1 2">
    <name type="scientific">Sporosarcina oncorhynchi</name>
    <dbReference type="NCBI Taxonomy" id="3056444"/>
    <lineage>
        <taxon>Bacteria</taxon>
        <taxon>Bacillati</taxon>
        <taxon>Bacillota</taxon>
        <taxon>Bacilli</taxon>
        <taxon>Bacillales</taxon>
        <taxon>Caryophanaceae</taxon>
        <taxon>Sporosarcina</taxon>
    </lineage>
</organism>
<proteinExistence type="predicted"/>
<dbReference type="EMBL" id="CP129118">
    <property type="protein sequence ID" value="WOV85983.1"/>
    <property type="molecule type" value="Genomic_DNA"/>
</dbReference>